<reference evidence="3" key="1">
    <citation type="journal article" date="2019" name="Int. J. Syst. Evol. Microbiol.">
        <title>The Global Catalogue of Microorganisms (GCM) 10K type strain sequencing project: providing services to taxonomists for standard genome sequencing and annotation.</title>
        <authorList>
            <consortium name="The Broad Institute Genomics Platform"/>
            <consortium name="The Broad Institute Genome Sequencing Center for Infectious Disease"/>
            <person name="Wu L."/>
            <person name="Ma J."/>
        </authorList>
    </citation>
    <scope>NUCLEOTIDE SEQUENCE [LARGE SCALE GENOMIC DNA]</scope>
    <source>
        <strain evidence="3">CGMCC 4.7192</strain>
    </source>
</reference>
<evidence type="ECO:0000313" key="3">
    <source>
        <dbReference type="Proteomes" id="UP001597294"/>
    </source>
</evidence>
<evidence type="ECO:0000256" key="1">
    <source>
        <dbReference type="SAM" id="Phobius"/>
    </source>
</evidence>
<accession>A0ABW5BKX4</accession>
<dbReference type="EMBL" id="JBHUII010000004">
    <property type="protein sequence ID" value="MFD2205548.1"/>
    <property type="molecule type" value="Genomic_DNA"/>
</dbReference>
<protein>
    <submittedName>
        <fullName evidence="2">STM3941 family protein</fullName>
    </submittedName>
</protein>
<keyword evidence="1" id="KW-0472">Membrane</keyword>
<sequence>MTQPEIIKIPRSKISLFLMLLGSVIFVVIGIFMQHEQVSSDRSAQELLVLQGIGFFGMMFFGLCGLVALARLFSNKPGLIITDEGINYNANVILWSEITEFGEYEKKGTKCILIHINDPKSYIDKGNFLQRSISGVNYKMTGTPLSISSTDLKIEYDDLKVMLNEYLSQSRLKSAA</sequence>
<proteinExistence type="predicted"/>
<keyword evidence="3" id="KW-1185">Reference proteome</keyword>
<evidence type="ECO:0000313" key="2">
    <source>
        <dbReference type="EMBL" id="MFD2205548.1"/>
    </source>
</evidence>
<dbReference type="RefSeq" id="WP_380250266.1">
    <property type="nucleotide sequence ID" value="NZ_JBHUII010000004.1"/>
</dbReference>
<dbReference type="Proteomes" id="UP001597294">
    <property type="component" value="Unassembled WGS sequence"/>
</dbReference>
<feature type="transmembrane region" description="Helical" evidence="1">
    <location>
        <begin position="14"/>
        <end position="33"/>
    </location>
</feature>
<gene>
    <name evidence="2" type="ORF">ACFSKO_08005</name>
</gene>
<keyword evidence="1" id="KW-1133">Transmembrane helix</keyword>
<comment type="caution">
    <text evidence="2">The sequence shown here is derived from an EMBL/GenBank/DDBJ whole genome shotgun (WGS) entry which is preliminary data.</text>
</comment>
<keyword evidence="1" id="KW-0812">Transmembrane</keyword>
<dbReference type="NCBIfam" id="NF041635">
    <property type="entry name" value="STM3941_fam"/>
    <property type="match status" value="1"/>
</dbReference>
<name>A0ABW5BKX4_9PROT</name>
<organism evidence="2 3">
    <name type="scientific">Kiloniella antarctica</name>
    <dbReference type="NCBI Taxonomy" id="1550907"/>
    <lineage>
        <taxon>Bacteria</taxon>
        <taxon>Pseudomonadati</taxon>
        <taxon>Pseudomonadota</taxon>
        <taxon>Alphaproteobacteria</taxon>
        <taxon>Rhodospirillales</taxon>
        <taxon>Kiloniellaceae</taxon>
        <taxon>Kiloniella</taxon>
    </lineage>
</organism>
<feature type="transmembrane region" description="Helical" evidence="1">
    <location>
        <begin position="53"/>
        <end position="73"/>
    </location>
</feature>
<dbReference type="InterPro" id="IPR048136">
    <property type="entry name" value="STM3941-like"/>
</dbReference>